<reference evidence="2" key="1">
    <citation type="submission" date="2014-05" db="EMBL/GenBank/DDBJ databases">
        <title>The transcriptome of the halophilic microalga Tetraselmis sp. GSL018 isolated from the Great Salt Lake, Utah.</title>
        <authorList>
            <person name="Jinkerson R.E."/>
            <person name="D'Adamo S."/>
            <person name="Posewitz M.C."/>
        </authorList>
    </citation>
    <scope>NUCLEOTIDE SEQUENCE</scope>
    <source>
        <strain evidence="2">GSL018</strain>
    </source>
</reference>
<gene>
    <name evidence="2" type="ORF">TSPGSL018_24882</name>
</gene>
<proteinExistence type="predicted"/>
<name>A0A061QTV5_9CHLO</name>
<feature type="region of interest" description="Disordered" evidence="1">
    <location>
        <begin position="88"/>
        <end position="108"/>
    </location>
</feature>
<feature type="non-terminal residue" evidence="2">
    <location>
        <position position="1"/>
    </location>
</feature>
<accession>A0A061QTV5</accession>
<dbReference type="AlphaFoldDB" id="A0A061QTV5"/>
<protein>
    <submittedName>
        <fullName evidence="2">Uncharacterized protein</fullName>
    </submittedName>
</protein>
<organism evidence="2">
    <name type="scientific">Tetraselmis sp. GSL018</name>
    <dbReference type="NCBI Taxonomy" id="582737"/>
    <lineage>
        <taxon>Eukaryota</taxon>
        <taxon>Viridiplantae</taxon>
        <taxon>Chlorophyta</taxon>
        <taxon>core chlorophytes</taxon>
        <taxon>Chlorodendrophyceae</taxon>
        <taxon>Chlorodendrales</taxon>
        <taxon>Chlorodendraceae</taxon>
        <taxon>Tetraselmis</taxon>
    </lineage>
</organism>
<evidence type="ECO:0000256" key="1">
    <source>
        <dbReference type="SAM" id="MobiDB-lite"/>
    </source>
</evidence>
<feature type="compositionally biased region" description="Gly residues" evidence="1">
    <location>
        <begin position="99"/>
        <end position="108"/>
    </location>
</feature>
<evidence type="ECO:0000313" key="2">
    <source>
        <dbReference type="EMBL" id="JAC61890.1"/>
    </source>
</evidence>
<sequence length="108" mass="11940">SPSTALRMLRGWDERRSAGEGARVRGAGWPQNSRSCVCVEGMVRRTGHGLSHAVIELEFGRWSQHLMSVDGGKFCYRRRASEGVPKLHRIGIRPSGPSQGSGLGRRQR</sequence>
<dbReference type="EMBL" id="GBEZ01025165">
    <property type="protein sequence ID" value="JAC61890.1"/>
    <property type="molecule type" value="Transcribed_RNA"/>
</dbReference>